<evidence type="ECO:0000256" key="1">
    <source>
        <dbReference type="SAM" id="MobiDB-lite"/>
    </source>
</evidence>
<sequence>MTERKNEISGNSEMEKECKTYEKGNRKPTREEFHEYSQVSARCSTRLLEKKEWVNKIVVASELGINQLNVYNWALLYTFMLYKCNYRSFRQFIYYYISSISPTYLAERQRLTNNLIVAII</sequence>
<protein>
    <submittedName>
        <fullName evidence="2">Uncharacterized protein</fullName>
    </submittedName>
</protein>
<feature type="region of interest" description="Disordered" evidence="1">
    <location>
        <begin position="1"/>
        <end position="29"/>
    </location>
</feature>
<gene>
    <name evidence="2" type="ORF">GLOINDRAFT_92686</name>
</gene>
<dbReference type="EMBL" id="KI277945">
    <property type="protein sequence ID" value="ESA19791.1"/>
    <property type="molecule type" value="Genomic_DNA"/>
</dbReference>
<dbReference type="HOGENOM" id="CLU_2050865_0_0_1"/>
<proteinExistence type="predicted"/>
<evidence type="ECO:0000313" key="2">
    <source>
        <dbReference type="EMBL" id="ESA19791.1"/>
    </source>
</evidence>
<dbReference type="AlphaFoldDB" id="U9UW15"/>
<organism evidence="2">
    <name type="scientific">Rhizophagus irregularis (strain DAOM 181602 / DAOM 197198 / MUCL 43194)</name>
    <name type="common">Arbuscular mycorrhizal fungus</name>
    <name type="synonym">Glomus intraradices</name>
    <dbReference type="NCBI Taxonomy" id="747089"/>
    <lineage>
        <taxon>Eukaryota</taxon>
        <taxon>Fungi</taxon>
        <taxon>Fungi incertae sedis</taxon>
        <taxon>Mucoromycota</taxon>
        <taxon>Glomeromycotina</taxon>
        <taxon>Glomeromycetes</taxon>
        <taxon>Glomerales</taxon>
        <taxon>Glomeraceae</taxon>
        <taxon>Rhizophagus</taxon>
    </lineage>
</organism>
<accession>U9UW15</accession>
<reference evidence="2" key="1">
    <citation type="submission" date="2013-07" db="EMBL/GenBank/DDBJ databases">
        <title>The genome of an arbuscular mycorrhizal fungus provides insights into the evolution of the oldest plant symbiosis.</title>
        <authorList>
            <consortium name="DOE Joint Genome Institute"/>
            <person name="Tisserant E."/>
            <person name="Malbreil M."/>
            <person name="Kuo A."/>
            <person name="Kohler A."/>
            <person name="Symeonidi A."/>
            <person name="Balestrini R."/>
            <person name="Charron P."/>
            <person name="Duensing N."/>
            <person name="Frei-dit-Frey N."/>
            <person name="Gianinazzi-Pearson V."/>
            <person name="Gilbert B."/>
            <person name="Handa Y."/>
            <person name="Hijri M."/>
            <person name="Kaul R."/>
            <person name="Kawaguchi M."/>
            <person name="Krajinski F."/>
            <person name="Lammers P."/>
            <person name="Lapierre D."/>
            <person name="Masclaux F.G."/>
            <person name="Murat C."/>
            <person name="Morin E."/>
            <person name="Ndikumana S."/>
            <person name="Pagni M."/>
            <person name="Petitpierre D."/>
            <person name="Requena N."/>
            <person name="Rosikiewicz P."/>
            <person name="Riley R."/>
            <person name="Saito K."/>
            <person name="San Clemente H."/>
            <person name="Shapiro H."/>
            <person name="van Tuinen D."/>
            <person name="Becard G."/>
            <person name="Bonfante P."/>
            <person name="Paszkowski U."/>
            <person name="Shachar-Hill Y."/>
            <person name="Young J.P."/>
            <person name="Sanders I.R."/>
            <person name="Henrissat B."/>
            <person name="Rensing S.A."/>
            <person name="Grigoriev I.V."/>
            <person name="Corradi N."/>
            <person name="Roux C."/>
            <person name="Martin F."/>
        </authorList>
    </citation>
    <scope>NUCLEOTIDE SEQUENCE</scope>
    <source>
        <strain evidence="2">DAOM 197198</strain>
    </source>
</reference>
<name>U9UW15_RHIID</name>